<dbReference type="Proteomes" id="UP000244005">
    <property type="component" value="Unassembled WGS sequence"/>
</dbReference>
<keyword evidence="1" id="KW-0472">Membrane</keyword>
<sequence length="112" mass="13319">MPGWNSLGLLQQFPIKHVNSTYTSIVIECWVLYMEVTPLTHKSKIIVLDYRRLGPWKYPLWCSFPWTCVQKLLSFDSYCELAFVQVLTIYLFKLLLYIYIYRGEVQNVKTIT</sequence>
<name>A0A2R6WLA9_MARPO</name>
<gene>
    <name evidence="2" type="ORF">MARPO_0078s0048</name>
</gene>
<dbReference type="EMBL" id="KZ772750">
    <property type="protein sequence ID" value="PTQ34646.1"/>
    <property type="molecule type" value="Genomic_DNA"/>
</dbReference>
<dbReference type="AlphaFoldDB" id="A0A2R6WLA9"/>
<evidence type="ECO:0000256" key="1">
    <source>
        <dbReference type="SAM" id="Phobius"/>
    </source>
</evidence>
<dbReference type="Gramene" id="Mp5g00490.1">
    <property type="protein sequence ID" value="Mp5g00490.1.cds"/>
    <property type="gene ID" value="Mp5g00490"/>
</dbReference>
<organism evidence="2 3">
    <name type="scientific">Marchantia polymorpha</name>
    <name type="common">Common liverwort</name>
    <name type="synonym">Marchantia aquatica</name>
    <dbReference type="NCBI Taxonomy" id="3197"/>
    <lineage>
        <taxon>Eukaryota</taxon>
        <taxon>Viridiplantae</taxon>
        <taxon>Streptophyta</taxon>
        <taxon>Embryophyta</taxon>
        <taxon>Marchantiophyta</taxon>
        <taxon>Marchantiopsida</taxon>
        <taxon>Marchantiidae</taxon>
        <taxon>Marchantiales</taxon>
        <taxon>Marchantiaceae</taxon>
        <taxon>Marchantia</taxon>
    </lineage>
</organism>
<feature type="transmembrane region" description="Helical" evidence="1">
    <location>
        <begin position="81"/>
        <end position="100"/>
    </location>
</feature>
<proteinExistence type="predicted"/>
<keyword evidence="1" id="KW-1133">Transmembrane helix</keyword>
<keyword evidence="3" id="KW-1185">Reference proteome</keyword>
<keyword evidence="1" id="KW-0812">Transmembrane</keyword>
<accession>A0A2R6WLA9</accession>
<evidence type="ECO:0000313" key="3">
    <source>
        <dbReference type="Proteomes" id="UP000244005"/>
    </source>
</evidence>
<reference evidence="3" key="1">
    <citation type="journal article" date="2017" name="Cell">
        <title>Insights into land plant evolution garnered from the Marchantia polymorpha genome.</title>
        <authorList>
            <person name="Bowman J.L."/>
            <person name="Kohchi T."/>
            <person name="Yamato K.T."/>
            <person name="Jenkins J."/>
            <person name="Shu S."/>
            <person name="Ishizaki K."/>
            <person name="Yamaoka S."/>
            <person name="Nishihama R."/>
            <person name="Nakamura Y."/>
            <person name="Berger F."/>
            <person name="Adam C."/>
            <person name="Aki S.S."/>
            <person name="Althoff F."/>
            <person name="Araki T."/>
            <person name="Arteaga-Vazquez M.A."/>
            <person name="Balasubrmanian S."/>
            <person name="Barry K."/>
            <person name="Bauer D."/>
            <person name="Boehm C.R."/>
            <person name="Briginshaw L."/>
            <person name="Caballero-Perez J."/>
            <person name="Catarino B."/>
            <person name="Chen F."/>
            <person name="Chiyoda S."/>
            <person name="Chovatia M."/>
            <person name="Davies K.M."/>
            <person name="Delmans M."/>
            <person name="Demura T."/>
            <person name="Dierschke T."/>
            <person name="Dolan L."/>
            <person name="Dorantes-Acosta A.E."/>
            <person name="Eklund D.M."/>
            <person name="Florent S.N."/>
            <person name="Flores-Sandoval E."/>
            <person name="Fujiyama A."/>
            <person name="Fukuzawa H."/>
            <person name="Galik B."/>
            <person name="Grimanelli D."/>
            <person name="Grimwood J."/>
            <person name="Grossniklaus U."/>
            <person name="Hamada T."/>
            <person name="Haseloff J."/>
            <person name="Hetherington A.J."/>
            <person name="Higo A."/>
            <person name="Hirakawa Y."/>
            <person name="Hundley H.N."/>
            <person name="Ikeda Y."/>
            <person name="Inoue K."/>
            <person name="Inoue S.I."/>
            <person name="Ishida S."/>
            <person name="Jia Q."/>
            <person name="Kakita M."/>
            <person name="Kanazawa T."/>
            <person name="Kawai Y."/>
            <person name="Kawashima T."/>
            <person name="Kennedy M."/>
            <person name="Kinose K."/>
            <person name="Kinoshita T."/>
            <person name="Kohara Y."/>
            <person name="Koide E."/>
            <person name="Komatsu K."/>
            <person name="Kopischke S."/>
            <person name="Kubo M."/>
            <person name="Kyozuka J."/>
            <person name="Lagercrantz U."/>
            <person name="Lin S.S."/>
            <person name="Lindquist E."/>
            <person name="Lipzen A.M."/>
            <person name="Lu C.W."/>
            <person name="De Luna E."/>
            <person name="Martienssen R.A."/>
            <person name="Minamino N."/>
            <person name="Mizutani M."/>
            <person name="Mizutani M."/>
            <person name="Mochizuki N."/>
            <person name="Monte I."/>
            <person name="Mosher R."/>
            <person name="Nagasaki H."/>
            <person name="Nakagami H."/>
            <person name="Naramoto S."/>
            <person name="Nishitani K."/>
            <person name="Ohtani M."/>
            <person name="Okamoto T."/>
            <person name="Okumura M."/>
            <person name="Phillips J."/>
            <person name="Pollak B."/>
            <person name="Reinders A."/>
            <person name="Rovekamp M."/>
            <person name="Sano R."/>
            <person name="Sawa S."/>
            <person name="Schmid M.W."/>
            <person name="Shirakawa M."/>
            <person name="Solano R."/>
            <person name="Spunde A."/>
            <person name="Suetsugu N."/>
            <person name="Sugano S."/>
            <person name="Sugiyama A."/>
            <person name="Sun R."/>
            <person name="Suzuki Y."/>
            <person name="Takenaka M."/>
            <person name="Takezawa D."/>
            <person name="Tomogane H."/>
            <person name="Tsuzuki M."/>
            <person name="Ueda T."/>
            <person name="Umeda M."/>
            <person name="Ward J.M."/>
            <person name="Watanabe Y."/>
            <person name="Yazaki K."/>
            <person name="Yokoyama R."/>
            <person name="Yoshitake Y."/>
            <person name="Yotsui I."/>
            <person name="Zachgo S."/>
            <person name="Schmutz J."/>
        </authorList>
    </citation>
    <scope>NUCLEOTIDE SEQUENCE [LARGE SCALE GENOMIC DNA]</scope>
    <source>
        <strain evidence="3">Tak-1</strain>
    </source>
</reference>
<protein>
    <submittedName>
        <fullName evidence="2">Uncharacterized protein</fullName>
    </submittedName>
</protein>
<evidence type="ECO:0000313" key="2">
    <source>
        <dbReference type="EMBL" id="PTQ34646.1"/>
    </source>
</evidence>